<gene>
    <name evidence="6" type="ORF">PanWU01x14_301670</name>
</gene>
<dbReference type="EMBL" id="JXTB01000452">
    <property type="protein sequence ID" value="PON39910.1"/>
    <property type="molecule type" value="Genomic_DNA"/>
</dbReference>
<evidence type="ECO:0000313" key="6">
    <source>
        <dbReference type="EMBL" id="PON39910.1"/>
    </source>
</evidence>
<comment type="subcellular location">
    <subcellularLocation>
        <location evidence="1">Membrane</location>
        <topology evidence="1">Single-pass membrane protein</topology>
    </subcellularLocation>
</comment>
<reference evidence="7" key="1">
    <citation type="submission" date="2016-06" db="EMBL/GenBank/DDBJ databases">
        <title>Parallel loss of symbiosis genes in relatives of nitrogen-fixing non-legume Parasponia.</title>
        <authorList>
            <person name="Van Velzen R."/>
            <person name="Holmer R."/>
            <person name="Bu F."/>
            <person name="Rutten L."/>
            <person name="Van Zeijl A."/>
            <person name="Liu W."/>
            <person name="Santuari L."/>
            <person name="Cao Q."/>
            <person name="Sharma T."/>
            <person name="Shen D."/>
            <person name="Roswanjaya Y."/>
            <person name="Wardhani T."/>
            <person name="Kalhor M.S."/>
            <person name="Jansen J."/>
            <person name="Van den Hoogen J."/>
            <person name="Gungor B."/>
            <person name="Hartog M."/>
            <person name="Hontelez J."/>
            <person name="Verver J."/>
            <person name="Yang W.-C."/>
            <person name="Schijlen E."/>
            <person name="Repin R."/>
            <person name="Schilthuizen M."/>
            <person name="Schranz E."/>
            <person name="Heidstra R."/>
            <person name="Miyata K."/>
            <person name="Fedorova E."/>
            <person name="Kohlen W."/>
            <person name="Bisseling T."/>
            <person name="Smit S."/>
            <person name="Geurts R."/>
        </authorList>
    </citation>
    <scope>NUCLEOTIDE SEQUENCE [LARGE SCALE GENOMIC DNA]</scope>
    <source>
        <strain evidence="7">cv. WU1-14</strain>
    </source>
</reference>
<dbReference type="OrthoDB" id="1878996at2759"/>
<keyword evidence="3" id="KW-1133">Transmembrane helix</keyword>
<sequence length="402" mass="44096">MRATDSQGSFLNRISIRRNQVVSMEGNHEQELEDLDLFQKYVADRFSNLLAPSDETPVSGAAAGAGDGGSLLSIAWLRKLLDAFLCCEAEFKAVLVMGRDPSQVSKPPLDRLVPELLDRVVKSLDICNAVTHGVEAVRHFQKLAEIAVSALGQRPIGDGQVRRAKKALSSLIAAMAVEDRDSVGGKSTERAWSFGRRGAGAASAKDRSSGQFRSLLWGMAKGWSSAKQLQAMSSNLVAPRGAESSGLAQPVYIMSTVVILVMWALVAAIPCQERTGLLTHFPVPRQFAWAQPMIGLQEKIAEEWKKKEKRGSSGLLDEMQRLEKLGNSLIEFADSFQFPAEPERLEEVAAQVAELAETCRKMEEGLVPLQRQIREVFHKIVRTRTEVLDVLDQAGKLSTPTM</sequence>
<dbReference type="PANTHER" id="PTHR31509">
    <property type="entry name" value="BPS1-LIKE PROTEIN"/>
    <property type="match status" value="1"/>
</dbReference>
<dbReference type="Proteomes" id="UP000237105">
    <property type="component" value="Unassembled WGS sequence"/>
</dbReference>
<keyword evidence="7" id="KW-1185">Reference proteome</keyword>
<comment type="similarity">
    <text evidence="5">Belongs to the ROH1 family.</text>
</comment>
<dbReference type="Pfam" id="PF05633">
    <property type="entry name" value="ROH1-like"/>
    <property type="match status" value="1"/>
</dbReference>
<dbReference type="STRING" id="3476.A0A2P5ATN4"/>
<evidence type="ECO:0000256" key="1">
    <source>
        <dbReference type="ARBA" id="ARBA00004167"/>
    </source>
</evidence>
<dbReference type="GO" id="GO:0016020">
    <property type="term" value="C:membrane"/>
    <property type="evidence" value="ECO:0007669"/>
    <property type="project" value="UniProtKB-SubCell"/>
</dbReference>
<name>A0A2P5ATN4_PARAD</name>
<evidence type="ECO:0000256" key="4">
    <source>
        <dbReference type="ARBA" id="ARBA00023136"/>
    </source>
</evidence>
<proteinExistence type="inferred from homology"/>
<protein>
    <submittedName>
        <fullName evidence="6">Protein BYPASS-related</fullName>
    </submittedName>
</protein>
<evidence type="ECO:0000256" key="5">
    <source>
        <dbReference type="ARBA" id="ARBA00035114"/>
    </source>
</evidence>
<dbReference type="InterPro" id="IPR008511">
    <property type="entry name" value="ROH1-like"/>
</dbReference>
<evidence type="ECO:0000256" key="3">
    <source>
        <dbReference type="ARBA" id="ARBA00022989"/>
    </source>
</evidence>
<evidence type="ECO:0000313" key="7">
    <source>
        <dbReference type="Proteomes" id="UP000237105"/>
    </source>
</evidence>
<keyword evidence="2" id="KW-0812">Transmembrane</keyword>
<dbReference type="AlphaFoldDB" id="A0A2P5ATN4"/>
<comment type="caution">
    <text evidence="6">The sequence shown here is derived from an EMBL/GenBank/DDBJ whole genome shotgun (WGS) entry which is preliminary data.</text>
</comment>
<accession>A0A2P5ATN4</accession>
<evidence type="ECO:0000256" key="2">
    <source>
        <dbReference type="ARBA" id="ARBA00022692"/>
    </source>
</evidence>
<keyword evidence="4" id="KW-0472">Membrane</keyword>
<organism evidence="6 7">
    <name type="scientific">Parasponia andersonii</name>
    <name type="common">Sponia andersonii</name>
    <dbReference type="NCBI Taxonomy" id="3476"/>
    <lineage>
        <taxon>Eukaryota</taxon>
        <taxon>Viridiplantae</taxon>
        <taxon>Streptophyta</taxon>
        <taxon>Embryophyta</taxon>
        <taxon>Tracheophyta</taxon>
        <taxon>Spermatophyta</taxon>
        <taxon>Magnoliopsida</taxon>
        <taxon>eudicotyledons</taxon>
        <taxon>Gunneridae</taxon>
        <taxon>Pentapetalae</taxon>
        <taxon>rosids</taxon>
        <taxon>fabids</taxon>
        <taxon>Rosales</taxon>
        <taxon>Cannabaceae</taxon>
        <taxon>Parasponia</taxon>
    </lineage>
</organism>